<evidence type="ECO:0000256" key="2">
    <source>
        <dbReference type="ARBA" id="ARBA00022475"/>
    </source>
</evidence>
<keyword evidence="9" id="KW-1185">Reference proteome</keyword>
<dbReference type="PANTHER" id="PTHR33406">
    <property type="entry name" value="MEMBRANE PROTEIN MJ1562-RELATED"/>
    <property type="match status" value="1"/>
</dbReference>
<evidence type="ECO:0000313" key="9">
    <source>
        <dbReference type="Proteomes" id="UP000182510"/>
    </source>
</evidence>
<dbReference type="STRING" id="1913577.LPB144_03410"/>
<feature type="transmembrane region" description="Helical" evidence="6">
    <location>
        <begin position="362"/>
        <end position="381"/>
    </location>
</feature>
<dbReference type="KEGG" id="grl:LPB144_03410"/>
<evidence type="ECO:0000256" key="4">
    <source>
        <dbReference type="ARBA" id="ARBA00022989"/>
    </source>
</evidence>
<feature type="transmembrane region" description="Helical" evidence="6">
    <location>
        <begin position="387"/>
        <end position="410"/>
    </location>
</feature>
<dbReference type="Proteomes" id="UP000182510">
    <property type="component" value="Chromosome"/>
</dbReference>
<feature type="transmembrane region" description="Helical" evidence="6">
    <location>
        <begin position="295"/>
        <end position="315"/>
    </location>
</feature>
<feature type="domain" description="Membrane transport protein MMPL" evidence="7">
    <location>
        <begin position="657"/>
        <end position="793"/>
    </location>
</feature>
<dbReference type="RefSeq" id="WP_072552169.1">
    <property type="nucleotide sequence ID" value="NZ_CP018153.1"/>
</dbReference>
<feature type="transmembrane region" description="Helical" evidence="6">
    <location>
        <begin position="321"/>
        <end position="342"/>
    </location>
</feature>
<dbReference type="Pfam" id="PF03176">
    <property type="entry name" value="MMPL"/>
    <property type="match status" value="2"/>
</dbReference>
<dbReference type="SUPFAM" id="SSF82866">
    <property type="entry name" value="Multidrug efflux transporter AcrB transmembrane domain"/>
    <property type="match status" value="2"/>
</dbReference>
<feature type="domain" description="Membrane transport protein MMPL" evidence="7">
    <location>
        <begin position="262"/>
        <end position="408"/>
    </location>
</feature>
<feature type="transmembrane region" description="Helical" evidence="6">
    <location>
        <begin position="658"/>
        <end position="677"/>
    </location>
</feature>
<dbReference type="InterPro" id="IPR004869">
    <property type="entry name" value="MMPL_dom"/>
</dbReference>
<feature type="transmembrane region" description="Helical" evidence="6">
    <location>
        <begin position="435"/>
        <end position="452"/>
    </location>
</feature>
<dbReference type="InterPro" id="IPR050545">
    <property type="entry name" value="Mycobact_MmpL"/>
</dbReference>
<keyword evidence="5 6" id="KW-0472">Membrane</keyword>
<comment type="subcellular location">
    <subcellularLocation>
        <location evidence="1">Cell membrane</location>
        <topology evidence="1">Multi-pass membrane protein</topology>
    </subcellularLocation>
</comment>
<organism evidence="8 9">
    <name type="scientific">Christiangramia salexigens</name>
    <dbReference type="NCBI Taxonomy" id="1913577"/>
    <lineage>
        <taxon>Bacteria</taxon>
        <taxon>Pseudomonadati</taxon>
        <taxon>Bacteroidota</taxon>
        <taxon>Flavobacteriia</taxon>
        <taxon>Flavobacteriales</taxon>
        <taxon>Flavobacteriaceae</taxon>
        <taxon>Christiangramia</taxon>
    </lineage>
</organism>
<proteinExistence type="predicted"/>
<dbReference type="PANTHER" id="PTHR33406:SF13">
    <property type="entry name" value="MEMBRANE PROTEIN YDFJ"/>
    <property type="match status" value="1"/>
</dbReference>
<keyword evidence="2" id="KW-1003">Cell membrane</keyword>
<evidence type="ECO:0000256" key="1">
    <source>
        <dbReference type="ARBA" id="ARBA00004651"/>
    </source>
</evidence>
<evidence type="ECO:0000256" key="3">
    <source>
        <dbReference type="ARBA" id="ARBA00022692"/>
    </source>
</evidence>
<feature type="transmembrane region" description="Helical" evidence="6">
    <location>
        <begin position="271"/>
        <end position="288"/>
    </location>
</feature>
<name>A0A1L3J319_9FLAO</name>
<keyword evidence="4 6" id="KW-1133">Transmembrane helix</keyword>
<feature type="transmembrane region" description="Helical" evidence="6">
    <location>
        <begin position="775"/>
        <end position="795"/>
    </location>
</feature>
<gene>
    <name evidence="8" type="ORF">LPB144_03410</name>
</gene>
<feature type="transmembrane region" description="Helical" evidence="6">
    <location>
        <begin position="684"/>
        <end position="704"/>
    </location>
</feature>
<dbReference type="EMBL" id="CP018153">
    <property type="protein sequence ID" value="APG59514.1"/>
    <property type="molecule type" value="Genomic_DNA"/>
</dbReference>
<dbReference type="GO" id="GO:0005886">
    <property type="term" value="C:plasma membrane"/>
    <property type="evidence" value="ECO:0007669"/>
    <property type="project" value="UniProtKB-SubCell"/>
</dbReference>
<protein>
    <recommendedName>
        <fullName evidence="7">Membrane transport protein MMPL domain-containing protein</fullName>
    </recommendedName>
</protein>
<sequence>MNRYFLNIYNFLNKRKSLGLIMLLAYLMGLGFIASRIQFEEDITKLIPAGEKQKVYKKILQNTDFSDKLIISVSSDSTNIQPDSLVAYAEELDLVLRNELAPYIESIQGKVPDSNISGIYNFVYDNLPIFLNSEDYTAINHKLPQDSIRSNLASGYRRLLSPTGLVTKNYFFKDPLNITGLGLEKLRELQVGDNFSIYKNYLITKDQQNVVFFLDPKYPSSETNKNAIFIDELRSHINLLNGKYTGVEAKYFGGVLYSLANAERIKIDIKLTIGIAVIILLGLLIIFYRKIYVPLLIFLPSILGGITAIAFLSIFKGSISAISLGIGAILLGISLDYGLHILTHYRNNRNVDQLYRDVCKPVLMSSFTTATAFLCLIFVRSEALLELGIFASVSVIFSSIFALILIPLFYNPGNEIEKRKTFLDKIASRDFSRSRVLRIGITIFFIISLFLFNRVEFNKDLSELNYQPSKLKSVEHKVEAITGREGKNIYMVAYGNSLDDALQHNNTLYKELQLYKNSEKIKSFSSIGGVILSTAEQDARIEEWNSFWEPGRADTLKNRLIDISGEFGFRPESFGAFYAQLNKDFQNIFLADYSSAGSLYLDDFISESENFSTVTSTVSLDEAKADSFLDNFEDQKGIIALDRKAMNQSLLGGLKDDFSDLIAISLLAVFIILLISYRNIEISLLTLLPVGISWVCTLSLMVIFHIDFNVLNIIISTFIFGLGLDYSIFITNASLKEYETGESDLSTYQTSILLSVITTLLGMGVLIFAKHPALKSVSIVSILGVLTAVFISFVIQRSLFKLVLLNSAKEGKEVFSIHRLIDKVRNKDASETEQLYHKKAILHNYRYKSIYPEINRHFRTYREKYLQVSRHLNNNESIVIINAEYGLLSHFIAAKFPVSNIYALEESELKFRILRGSVKSRSKSISVYNSLDEIVTGDVFIIFGSYKKESRLKELIRKRAKKVILLDSDFPERWLLDLNFEIAYRQNNILVLRKVD</sequence>
<feature type="transmembrane region" description="Helical" evidence="6">
    <location>
        <begin position="751"/>
        <end position="769"/>
    </location>
</feature>
<feature type="transmembrane region" description="Helical" evidence="6">
    <location>
        <begin position="20"/>
        <end position="39"/>
    </location>
</feature>
<keyword evidence="3 6" id="KW-0812">Transmembrane</keyword>
<reference evidence="8 9" key="1">
    <citation type="submission" date="2016-11" db="EMBL/GenBank/DDBJ databases">
        <title>Gramella sp. LPB0144 isolated from marine environment.</title>
        <authorList>
            <person name="Kim E."/>
            <person name="Yi H."/>
        </authorList>
    </citation>
    <scope>NUCLEOTIDE SEQUENCE [LARGE SCALE GENOMIC DNA]</scope>
    <source>
        <strain evidence="8 9">LPB0144</strain>
    </source>
</reference>
<dbReference type="Gene3D" id="1.20.1640.10">
    <property type="entry name" value="Multidrug efflux transporter AcrB transmembrane domain"/>
    <property type="match status" value="2"/>
</dbReference>
<accession>A0A1L3J319</accession>
<dbReference type="OrthoDB" id="9803035at2"/>
<feature type="transmembrane region" description="Helical" evidence="6">
    <location>
        <begin position="710"/>
        <end position="730"/>
    </location>
</feature>
<evidence type="ECO:0000256" key="6">
    <source>
        <dbReference type="SAM" id="Phobius"/>
    </source>
</evidence>
<evidence type="ECO:0000259" key="7">
    <source>
        <dbReference type="Pfam" id="PF03176"/>
    </source>
</evidence>
<evidence type="ECO:0000256" key="5">
    <source>
        <dbReference type="ARBA" id="ARBA00023136"/>
    </source>
</evidence>
<dbReference type="AlphaFoldDB" id="A0A1L3J319"/>
<evidence type="ECO:0000313" key="8">
    <source>
        <dbReference type="EMBL" id="APG59514.1"/>
    </source>
</evidence>